<evidence type="ECO:0000256" key="2">
    <source>
        <dbReference type="SAM" id="MobiDB-lite"/>
    </source>
</evidence>
<evidence type="ECO:0000256" key="1">
    <source>
        <dbReference type="ARBA" id="ARBA00023002"/>
    </source>
</evidence>
<dbReference type="Gene3D" id="3.40.605.10">
    <property type="entry name" value="Aldehyde Dehydrogenase, Chain A, domain 1"/>
    <property type="match status" value="1"/>
</dbReference>
<evidence type="ECO:0000259" key="3">
    <source>
        <dbReference type="Pfam" id="PF00171"/>
    </source>
</evidence>
<organism evidence="4 5">
    <name type="scientific">Billgrantia desiderata</name>
    <dbReference type="NCBI Taxonomy" id="52021"/>
    <lineage>
        <taxon>Bacteria</taxon>
        <taxon>Pseudomonadati</taxon>
        <taxon>Pseudomonadota</taxon>
        <taxon>Gammaproteobacteria</taxon>
        <taxon>Oceanospirillales</taxon>
        <taxon>Halomonadaceae</taxon>
        <taxon>Billgrantia</taxon>
    </lineage>
</organism>
<evidence type="ECO:0000313" key="5">
    <source>
        <dbReference type="Proteomes" id="UP001320154"/>
    </source>
</evidence>
<feature type="domain" description="Aldehyde dehydrogenase" evidence="3">
    <location>
        <begin position="8"/>
        <end position="88"/>
    </location>
</feature>
<dbReference type="EMBL" id="JABFTQ010000052">
    <property type="protein sequence ID" value="MCE8049681.1"/>
    <property type="molecule type" value="Genomic_DNA"/>
</dbReference>
<reference evidence="4 5" key="1">
    <citation type="journal article" date="2021" name="Front. Microbiol.">
        <title>Aerobic Denitrification and Heterotrophic Sulfur Oxidation in the Genus Halomonas Revealed by Six Novel Species Characterizations and Genome-Based Analysis.</title>
        <authorList>
            <person name="Wang L."/>
            <person name="Shao Z."/>
        </authorList>
    </citation>
    <scope>NUCLEOTIDE SEQUENCE [LARGE SCALE GENOMIC DNA]</scope>
    <source>
        <strain evidence="4 5">MCCC 1A05748</strain>
    </source>
</reference>
<keyword evidence="1" id="KW-0560">Oxidoreductase</keyword>
<feature type="non-terminal residue" evidence="4">
    <location>
        <position position="89"/>
    </location>
</feature>
<protein>
    <submittedName>
        <fullName evidence="4">Aldehyde dehydrogenase family protein</fullName>
    </submittedName>
</protein>
<proteinExistence type="predicted"/>
<keyword evidence="5" id="KW-1185">Reference proteome</keyword>
<comment type="caution">
    <text evidence="4">The sequence shown here is derived from an EMBL/GenBank/DDBJ whole genome shotgun (WGS) entry which is preliminary data.</text>
</comment>
<dbReference type="Pfam" id="PF00171">
    <property type="entry name" value="Aldedh"/>
    <property type="match status" value="1"/>
</dbReference>
<name>A0ABS9BE89_9GAMM</name>
<dbReference type="InterPro" id="IPR015590">
    <property type="entry name" value="Aldehyde_DH_dom"/>
</dbReference>
<dbReference type="Proteomes" id="UP001320154">
    <property type="component" value="Unassembled WGS sequence"/>
</dbReference>
<sequence>IGREAVSGSSTPIHAVDPATGERLAPAYAGGTQAEVERACALAEEAFGVYRETTLEQRAAFLDTIAGEIEAIGDELIERAMAETGLPRA</sequence>
<feature type="region of interest" description="Disordered" evidence="2">
    <location>
        <begin position="1"/>
        <end position="22"/>
    </location>
</feature>
<accession>A0ABS9BE89</accession>
<dbReference type="InterPro" id="IPR016162">
    <property type="entry name" value="Ald_DH_N"/>
</dbReference>
<gene>
    <name evidence="4" type="ORF">HOP60_23615</name>
</gene>
<dbReference type="SUPFAM" id="SSF53720">
    <property type="entry name" value="ALDH-like"/>
    <property type="match status" value="1"/>
</dbReference>
<feature type="non-terminal residue" evidence="4">
    <location>
        <position position="1"/>
    </location>
</feature>
<dbReference type="InterPro" id="IPR016161">
    <property type="entry name" value="Ald_DH/histidinol_DH"/>
</dbReference>
<evidence type="ECO:0000313" key="4">
    <source>
        <dbReference type="EMBL" id="MCE8049681.1"/>
    </source>
</evidence>